<dbReference type="GO" id="GO:0008270">
    <property type="term" value="F:zinc ion binding"/>
    <property type="evidence" value="ECO:0007669"/>
    <property type="project" value="UniProtKB-KW"/>
</dbReference>
<keyword evidence="9" id="KW-0653">Protein transport</keyword>
<keyword evidence="11" id="KW-0472">Membrane</keyword>
<dbReference type="AlphaFoldDB" id="A0A8J2T806"/>
<name>A0A8J2T806_ZYGB2</name>
<keyword evidence="4" id="KW-0813">Transport</keyword>
<evidence type="ECO:0000256" key="1">
    <source>
        <dbReference type="ARBA" id="ARBA00004585"/>
    </source>
</evidence>
<organism evidence="14 15">
    <name type="scientific">Zygosaccharomyces bailii (strain CLIB 213 / ATCC 58445 / CBS 680 / BCRC 21525 / NBRC 1098 / NCYC 1416 / NRRL Y-2227)</name>
    <dbReference type="NCBI Taxonomy" id="1333698"/>
    <lineage>
        <taxon>Eukaryota</taxon>
        <taxon>Fungi</taxon>
        <taxon>Dikarya</taxon>
        <taxon>Ascomycota</taxon>
        <taxon>Saccharomycotina</taxon>
        <taxon>Saccharomycetes</taxon>
        <taxon>Saccharomycetales</taxon>
        <taxon>Saccharomycetaceae</taxon>
        <taxon>Zygosaccharomyces</taxon>
    </lineage>
</organism>
<evidence type="ECO:0000256" key="12">
    <source>
        <dbReference type="ARBA" id="ARBA00023140"/>
    </source>
</evidence>
<keyword evidence="5" id="KW-0812">Transmembrane</keyword>
<dbReference type="InterPro" id="IPR006845">
    <property type="entry name" value="Pex_N"/>
</dbReference>
<evidence type="ECO:0000256" key="5">
    <source>
        <dbReference type="ARBA" id="ARBA00022692"/>
    </source>
</evidence>
<evidence type="ECO:0000256" key="6">
    <source>
        <dbReference type="ARBA" id="ARBA00022723"/>
    </source>
</evidence>
<evidence type="ECO:0000256" key="11">
    <source>
        <dbReference type="ARBA" id="ARBA00023136"/>
    </source>
</evidence>
<dbReference type="OrthoDB" id="1701437at2759"/>
<protein>
    <submittedName>
        <fullName evidence="14">ZYBA0S04-10924g1_1</fullName>
    </submittedName>
</protein>
<comment type="pathway">
    <text evidence="2">Protein modification; protein ubiquitination.</text>
</comment>
<keyword evidence="8" id="KW-0862">Zinc</keyword>
<proteinExistence type="inferred from homology"/>
<evidence type="ECO:0000256" key="7">
    <source>
        <dbReference type="ARBA" id="ARBA00022771"/>
    </source>
</evidence>
<evidence type="ECO:0000256" key="3">
    <source>
        <dbReference type="ARBA" id="ARBA00008704"/>
    </source>
</evidence>
<evidence type="ECO:0000259" key="13">
    <source>
        <dbReference type="Pfam" id="PF04757"/>
    </source>
</evidence>
<sequence length="261" mass="30267">MSRVAQLDSQELQNELHNLMWADYQLQMQPQKHKEEIKFLLDSLVFYFGATYLTRSSATTTYTSHLSGVSFNCRKRTLFLVTILANYIHTKLSHCIFNSGKKWALRLYTITSHFYAYLDLLNMAHFLMSGTTGSFTYLSPLHKFFRVASTTDTYDPKHFYQNTVYAGIEFQNRQLLWNAILELFNTTLFTNTTWLIAPPKKSHKKKADKNSCVHCGEFPTNPYKITCCQSVYCYVCVVTILQTSHCEQCDTKNNLKASPIY</sequence>
<comment type="similarity">
    <text evidence="3">Belongs to the pex2/pex10/pex12 family.</text>
</comment>
<evidence type="ECO:0000256" key="9">
    <source>
        <dbReference type="ARBA" id="ARBA00022927"/>
    </source>
</evidence>
<evidence type="ECO:0000256" key="10">
    <source>
        <dbReference type="ARBA" id="ARBA00022989"/>
    </source>
</evidence>
<accession>A0A8J2T806</accession>
<evidence type="ECO:0000313" key="15">
    <source>
        <dbReference type="Proteomes" id="UP000019375"/>
    </source>
</evidence>
<dbReference type="GO" id="GO:0016562">
    <property type="term" value="P:protein import into peroxisome matrix, receptor recycling"/>
    <property type="evidence" value="ECO:0007669"/>
    <property type="project" value="UniProtKB-ARBA"/>
</dbReference>
<comment type="subcellular location">
    <subcellularLocation>
        <location evidence="1">Peroxisome membrane</location>
        <topology evidence="1">Multi-pass membrane protein</topology>
    </subcellularLocation>
</comment>
<keyword evidence="12" id="KW-0576">Peroxisome</keyword>
<keyword evidence="6" id="KW-0479">Metal-binding</keyword>
<evidence type="ECO:0000256" key="4">
    <source>
        <dbReference type="ARBA" id="ARBA00022448"/>
    </source>
</evidence>
<dbReference type="Proteomes" id="UP000019375">
    <property type="component" value="Unassembled WGS sequence"/>
</dbReference>
<keyword evidence="15" id="KW-1185">Reference proteome</keyword>
<evidence type="ECO:0000313" key="14">
    <source>
        <dbReference type="EMBL" id="CDF89715.1"/>
    </source>
</evidence>
<keyword evidence="7" id="KW-0863">Zinc-finger</keyword>
<dbReference type="EMBL" id="HG316457">
    <property type="protein sequence ID" value="CDF89715.1"/>
    <property type="molecule type" value="Genomic_DNA"/>
</dbReference>
<dbReference type="GO" id="GO:0005778">
    <property type="term" value="C:peroxisomal membrane"/>
    <property type="evidence" value="ECO:0007669"/>
    <property type="project" value="UniProtKB-SubCell"/>
</dbReference>
<dbReference type="Pfam" id="PF04757">
    <property type="entry name" value="Pex2_Pex12"/>
    <property type="match status" value="1"/>
</dbReference>
<evidence type="ECO:0000256" key="8">
    <source>
        <dbReference type="ARBA" id="ARBA00022833"/>
    </source>
</evidence>
<reference evidence="15" key="1">
    <citation type="journal article" date="2013" name="Genome Announc.">
        <title>Genome sequence of the food spoilage yeast Zygosaccharomyces bailii CLIB 213(T).</title>
        <authorList>
            <person name="Galeote V."/>
            <person name="Bigey F."/>
            <person name="Devillers H."/>
            <person name="Neuveglise C."/>
            <person name="Dequin S."/>
        </authorList>
    </citation>
    <scope>NUCLEOTIDE SEQUENCE [LARGE SCALE GENOMIC DNA]</scope>
    <source>
        <strain evidence="15">CLIB 213 / ATCC 58445 / CBS 680 / CCRC 21525 / NBRC 1098 / NCYC 1416 / NRRL Y-2227</strain>
    </source>
</reference>
<gene>
    <name evidence="14" type="ORF">BN860_10924g</name>
</gene>
<dbReference type="GO" id="GO:0016567">
    <property type="term" value="P:protein ubiquitination"/>
    <property type="evidence" value="ECO:0007669"/>
    <property type="project" value="UniProtKB-ARBA"/>
</dbReference>
<keyword evidence="10" id="KW-1133">Transmembrane helix</keyword>
<evidence type="ECO:0000256" key="2">
    <source>
        <dbReference type="ARBA" id="ARBA00004906"/>
    </source>
</evidence>
<feature type="domain" description="Pex N-terminal" evidence="13">
    <location>
        <begin position="25"/>
        <end position="188"/>
    </location>
</feature>